<feature type="region of interest" description="Disordered" evidence="1">
    <location>
        <begin position="1142"/>
        <end position="1199"/>
    </location>
</feature>
<proteinExistence type="predicted"/>
<dbReference type="ZFIN" id="ZDB-GENE-050419-18">
    <property type="gene designation" value="kiaa1549lb"/>
</dbReference>
<protein>
    <submittedName>
        <fullName evidence="3">UPF0606 protein KIAA1549L isoform X1</fullName>
    </submittedName>
</protein>
<sequence>MAVRVAGIWRDLRRLSSSVLRSGDWRRGCSCTGMRSAKLSSLAIFLLLLHNAQASDDEFSHEASGSFLEVASSPSSIHLLGGFFMTDRNPASVVQSDPKGSSKSRREQPAFSSFLTLLASTAQKAPEPPTKVAVRDNETHQWPLNGSLERVESSFSHPPSRLVSNHSHSESEWISELVVPAATSRVVETLHQANDSEQRNTAPSNRSSDTAVDSQQEQPAIAATTVSQPTGFTSNTVTTTSTPFTTTTKQISTTQSSAAKRHSKTHSATIRTTTTTTLLGFPKTTPRIWFASTSQSTKLDSSRSTAGPPKVAATEATLMRCNITDKMWIKTVLSIQLRRSRLDSILKQNLPRGFTQALKKALNDSMVQAKLERISSVPNVTVGYYVTNGEMVYSASVVVEALSVYGIERLMADIRQFVPLVQAVPIPAVPWRPSPAISLMLKTVLRFVGPGDDIRSCRFTQMMEQRLENAFAEAEAIVMNSHSTLAVQILSTSQSLGSPAVSLIYMVRNGSVTLNGTTASNLLSHLTAELVGYFLFYPPLITAEPLEYHNINTSVETRPFWIITVIQDVSNSSLEVQYQSFASLMEERLAELFMVAHQQGVRFKRATTVGSYTVQMVSIRRVHGTKNPAEMTYYVQQNGTPMLGTSAAKLLNTVDSQTMALTLGYFVQLQAEAVVKNPPNNLWIIAAVLAPIGVVTLIIIIITTVLCHKNKNDFKSDPISNYNPRVKTTYWRDVGYYPQPVQGFDYAKQHLGQQGGDEETLPVTQETMILPHPIRDAPLSLDKPARQDGSTSKKSLNSEIRKSRLPSEDGSVISSESVKEVSGKGSSVQKATAQQKLTKEETRKSNDHYDSSSGSLHLISIKPMAAPPTYSHPMSSDRSQDSAVFNGEVNLALKQKSDIEHYRNKLRLKAKRKGYYDFPSAEEKSSTKDLSQRHNRPPHPHSRAQEQEDDRGSTYVKHRRRPSQVSHPTHRSRQSLNSPSPGGTEMDLLVMRERPRKGIRNSGYDTEPEIIEETDVDRLGGRHYFGCGRQIKGQSETSTLSSQPSIDEVRQQMHLLLEEAFSLASAGHSTSSRHHHHHSHLQHPPLGPYGLGPVIPYSEVVTSAPGTTSQGQGGLQWVPAYRPDPYQCSLGKQAFRFTQLPEMALGSPPPPVPPRTGPPPESSLRRSSSDLGPKALCSESSVSSQHDSAPYIPNSRVPLPPAITEPVPNHSGNPMTAVYAIPATRPGYTGYFISTPPSSYHSPSWMSYPPEPEDVPPQWAESMPLPGYAEAFPHPHYPQGSPLLWHHRQITQGGPDQLPFSSTAASQQSLTESGDPISPEIPLSSLSTSALVKAIRDEVAKLAKKQADMFEFQV</sequence>
<dbReference type="KEGG" id="dre:100034518"/>
<feature type="compositionally biased region" description="Basic and acidic residues" evidence="1">
    <location>
        <begin position="921"/>
        <end position="932"/>
    </location>
</feature>
<keyword evidence="2" id="KW-1185">Reference proteome</keyword>
<feature type="region of interest" description="Disordered" evidence="1">
    <location>
        <begin position="919"/>
        <end position="1015"/>
    </location>
</feature>
<evidence type="ECO:0000256" key="1">
    <source>
        <dbReference type="SAM" id="MobiDB-lite"/>
    </source>
</evidence>
<feature type="region of interest" description="Disordered" evidence="1">
    <location>
        <begin position="774"/>
        <end position="855"/>
    </location>
</feature>
<feature type="compositionally biased region" description="Basic residues" evidence="1">
    <location>
        <begin position="956"/>
        <end position="973"/>
    </location>
</feature>
<evidence type="ECO:0000313" key="2">
    <source>
        <dbReference type="Proteomes" id="UP000000437"/>
    </source>
</evidence>
<feature type="compositionally biased region" description="Pro residues" evidence="1">
    <location>
        <begin position="1147"/>
        <end position="1161"/>
    </location>
</feature>
<feature type="region of interest" description="Disordered" evidence="1">
    <location>
        <begin position="191"/>
        <end position="268"/>
    </location>
</feature>
<gene>
    <name evidence="3 4" type="primary">kiaa1549lb</name>
</gene>
<feature type="compositionally biased region" description="Basic and acidic residues" evidence="1">
    <location>
        <begin position="837"/>
        <end position="850"/>
    </location>
</feature>
<dbReference type="RefSeq" id="XP_009291915.1">
    <property type="nucleotide sequence ID" value="XM_009293640.5"/>
</dbReference>
<feature type="compositionally biased region" description="Low complexity" evidence="1">
    <location>
        <begin position="230"/>
        <end position="257"/>
    </location>
</feature>
<feature type="compositionally biased region" description="Acidic residues" evidence="1">
    <location>
        <begin position="1006"/>
        <end position="1015"/>
    </location>
</feature>
<feature type="region of interest" description="Disordered" evidence="1">
    <location>
        <begin position="149"/>
        <end position="169"/>
    </location>
</feature>
<feature type="region of interest" description="Disordered" evidence="1">
    <location>
        <begin position="1293"/>
        <end position="1321"/>
    </location>
</feature>
<dbReference type="PANTHER" id="PTHR21590:SF3">
    <property type="entry name" value="UPF0606 PROTEIN KIAA1549L"/>
    <property type="match status" value="1"/>
</dbReference>
<dbReference type="OrthoDB" id="9939624at2759"/>
<dbReference type="PANTHER" id="PTHR21590">
    <property type="entry name" value="SEA DOMAIN-CONTAINING PROTEIN"/>
    <property type="match status" value="1"/>
</dbReference>
<feature type="compositionally biased region" description="Polar residues" evidence="1">
    <location>
        <begin position="153"/>
        <end position="166"/>
    </location>
</feature>
<organism evidence="2 3">
    <name type="scientific">Danio rerio</name>
    <name type="common">Zebrafish</name>
    <name type="synonym">Brachydanio rerio</name>
    <dbReference type="NCBI Taxonomy" id="7955"/>
    <lineage>
        <taxon>Eukaryota</taxon>
        <taxon>Metazoa</taxon>
        <taxon>Chordata</taxon>
        <taxon>Craniata</taxon>
        <taxon>Vertebrata</taxon>
        <taxon>Euteleostomi</taxon>
        <taxon>Actinopterygii</taxon>
        <taxon>Neopterygii</taxon>
        <taxon>Teleostei</taxon>
        <taxon>Ostariophysi</taxon>
        <taxon>Cypriniformes</taxon>
        <taxon>Danionidae</taxon>
        <taxon>Danioninae</taxon>
        <taxon>Danio</taxon>
    </lineage>
</organism>
<dbReference type="AGR" id="ZFIN:ZDB-GENE-050419-18"/>
<dbReference type="CTD" id="100034518"/>
<feature type="compositionally biased region" description="Basic residues" evidence="1">
    <location>
        <begin position="933"/>
        <end position="942"/>
    </location>
</feature>
<feature type="region of interest" description="Disordered" evidence="1">
    <location>
        <begin position="1066"/>
        <end position="1087"/>
    </location>
</feature>
<evidence type="ECO:0000313" key="3">
    <source>
        <dbReference type="RefSeq" id="XP_009291915.1"/>
    </source>
</evidence>
<dbReference type="AlphaFoldDB" id="A0A8M3AJM2"/>
<dbReference type="InterPro" id="IPR024606">
    <property type="entry name" value="KIAA1549"/>
</dbReference>
<evidence type="ECO:0000313" key="4">
    <source>
        <dbReference type="ZFIN" id="ZDB-GENE-050419-18"/>
    </source>
</evidence>
<dbReference type="Proteomes" id="UP000000437">
    <property type="component" value="Chromosome 18"/>
</dbReference>
<accession>A0A8M3AJM2</accession>
<feature type="compositionally biased region" description="Polar residues" evidence="1">
    <location>
        <begin position="1293"/>
        <end position="1312"/>
    </location>
</feature>
<dbReference type="FunCoup" id="A0A8M3AJM2">
    <property type="interactions" value="3"/>
</dbReference>
<dbReference type="GlyGen" id="A0A8M3AJM2">
    <property type="glycosylation" value="1 site"/>
</dbReference>
<name>A0A8M3AJM2_DANRE</name>
<dbReference type="Pfam" id="PF12877">
    <property type="entry name" value="KIAA1549"/>
    <property type="match status" value="1"/>
</dbReference>
<feature type="compositionally biased region" description="Polar residues" evidence="1">
    <location>
        <begin position="1178"/>
        <end position="1187"/>
    </location>
</feature>
<feature type="compositionally biased region" description="Polar residues" evidence="1">
    <location>
        <begin position="788"/>
        <end position="798"/>
    </location>
</feature>
<reference evidence="3" key="1">
    <citation type="submission" date="2025-08" db="UniProtKB">
        <authorList>
            <consortium name="RefSeq"/>
        </authorList>
    </citation>
    <scope>IDENTIFICATION</scope>
    <source>
        <strain evidence="3">Tuebingen</strain>
        <tissue evidence="3">Fibroblasts and whole tissue</tissue>
    </source>
</reference>
<feature type="compositionally biased region" description="Basic and acidic residues" evidence="1">
    <location>
        <begin position="943"/>
        <end position="952"/>
    </location>
</feature>
<feature type="compositionally biased region" description="Basic residues" evidence="1">
    <location>
        <begin position="1071"/>
        <end position="1081"/>
    </location>
</feature>
<dbReference type="GeneID" id="100034518"/>
<feature type="compositionally biased region" description="Polar residues" evidence="1">
    <location>
        <begin position="191"/>
        <end position="229"/>
    </location>
</feature>